<name>A0ABS0X9T9_9ACTN</name>
<dbReference type="RefSeq" id="WP_190115233.1">
    <property type="nucleotide sequence ID" value="NZ_BMVR01000003.1"/>
</dbReference>
<evidence type="ECO:0000313" key="2">
    <source>
        <dbReference type="EMBL" id="MBJ3809960.1"/>
    </source>
</evidence>
<dbReference type="Proteomes" id="UP000634780">
    <property type="component" value="Unassembled WGS sequence"/>
</dbReference>
<evidence type="ECO:0000256" key="1">
    <source>
        <dbReference type="SAM" id="MobiDB-lite"/>
    </source>
</evidence>
<feature type="region of interest" description="Disordered" evidence="1">
    <location>
        <begin position="1"/>
        <end position="28"/>
    </location>
</feature>
<accession>A0ABS0X9T9</accession>
<protein>
    <submittedName>
        <fullName evidence="2">Uncharacterized protein</fullName>
    </submittedName>
</protein>
<proteinExistence type="predicted"/>
<dbReference type="EMBL" id="JAEKOZ010000014">
    <property type="protein sequence ID" value="MBJ3809960.1"/>
    <property type="molecule type" value="Genomic_DNA"/>
</dbReference>
<organism evidence="2 3">
    <name type="scientific">Streptomyces flavofungini</name>
    <dbReference type="NCBI Taxonomy" id="68200"/>
    <lineage>
        <taxon>Bacteria</taxon>
        <taxon>Bacillati</taxon>
        <taxon>Actinomycetota</taxon>
        <taxon>Actinomycetes</taxon>
        <taxon>Kitasatosporales</taxon>
        <taxon>Streptomycetaceae</taxon>
        <taxon>Streptomyces</taxon>
    </lineage>
</organism>
<gene>
    <name evidence="2" type="ORF">JGB26_23060</name>
</gene>
<reference evidence="2 3" key="1">
    <citation type="submission" date="2020-12" db="EMBL/GenBank/DDBJ databases">
        <title>Streptomyces typhae sp. nov., a novel endophytic actinomycete isolated from the root of cattail pollen (Typha angustifolia L.).</title>
        <authorList>
            <person name="Peng C."/>
            <person name="Liu C."/>
        </authorList>
    </citation>
    <scope>NUCLEOTIDE SEQUENCE [LARGE SCALE GENOMIC DNA]</scope>
    <source>
        <strain evidence="2 3">JCM 4753</strain>
    </source>
</reference>
<evidence type="ECO:0000313" key="3">
    <source>
        <dbReference type="Proteomes" id="UP000634780"/>
    </source>
</evidence>
<comment type="caution">
    <text evidence="2">The sequence shown here is derived from an EMBL/GenBank/DDBJ whole genome shotgun (WGS) entry which is preliminary data.</text>
</comment>
<sequence length="53" mass="5585">MPLPPSSLKKYGNPLGPTADRQFAKDGSRAAVISAATHSSAAVDQEPGLERRH</sequence>
<keyword evidence="3" id="KW-1185">Reference proteome</keyword>